<keyword evidence="6 11" id="KW-0274">FAD</keyword>
<dbReference type="GO" id="GO:0009055">
    <property type="term" value="F:electron transfer activity"/>
    <property type="evidence" value="ECO:0007669"/>
    <property type="project" value="UniProtKB-UniRule"/>
</dbReference>
<accession>A0A1G9ZEF5</accession>
<evidence type="ECO:0000256" key="13">
    <source>
        <dbReference type="PIRSR" id="PIRSR006816-2"/>
    </source>
</evidence>
<comment type="similarity">
    <text evidence="1 11">Belongs to the PyrK family.</text>
</comment>
<keyword evidence="3 11" id="KW-0285">Flavoprotein</keyword>
<dbReference type="InterPro" id="IPR037117">
    <property type="entry name" value="Dihydroorotate_DH_ele_sf"/>
</dbReference>
<evidence type="ECO:0000313" key="16">
    <source>
        <dbReference type="Proteomes" id="UP000214880"/>
    </source>
</evidence>
<dbReference type="Proteomes" id="UP000214880">
    <property type="component" value="Unassembled WGS sequence"/>
</dbReference>
<dbReference type="STRING" id="146817.SAMN04488502_11434"/>
<dbReference type="OrthoDB" id="9778346at2"/>
<dbReference type="GO" id="GO:0051537">
    <property type="term" value="F:2 iron, 2 sulfur cluster binding"/>
    <property type="evidence" value="ECO:0007669"/>
    <property type="project" value="UniProtKB-KW"/>
</dbReference>
<dbReference type="Pfam" id="PF10418">
    <property type="entry name" value="DHODB_Fe-S_bind"/>
    <property type="match status" value="1"/>
</dbReference>
<evidence type="ECO:0000256" key="11">
    <source>
        <dbReference type="HAMAP-Rule" id="MF_01211"/>
    </source>
</evidence>
<dbReference type="PROSITE" id="PS51384">
    <property type="entry name" value="FAD_FR"/>
    <property type="match status" value="1"/>
</dbReference>
<feature type="binding site" evidence="11 12">
    <location>
        <begin position="71"/>
        <end position="73"/>
    </location>
    <ligand>
        <name>FAD</name>
        <dbReference type="ChEBI" id="CHEBI:57692"/>
    </ligand>
</feature>
<dbReference type="InterPro" id="IPR023455">
    <property type="entry name" value="Dihydroorotate_DHASE_ETsu"/>
</dbReference>
<dbReference type="GO" id="GO:0044205">
    <property type="term" value="P:'de novo' UMP biosynthetic process"/>
    <property type="evidence" value="ECO:0007669"/>
    <property type="project" value="UniProtKB-UniRule"/>
</dbReference>
<dbReference type="Gene3D" id="2.40.30.10">
    <property type="entry name" value="Translation factors"/>
    <property type="match status" value="1"/>
</dbReference>
<sequence length="254" mass="27198">MPKILVQAPVVQHITIANLINKLTMYMPGVAVQAVPGQFIHLRVSDSCQPLLRRPLSIAAADAAKGTVSVIYRIVGTGTARLAELKTNDVVDVMGPLGTGFDPECSRPLLIGGGMGLAPLVFLARWLCPRPLEVLMGGRTEQELFWLELYKKTCDKIHVTTDDGSVGQRGFTVDALPGLLAAGGYDRIYGCGPRPMLEKIAVLACRFGIPCQVSLEEHMACGVGACLSCTCAGKAGKRKKVCTDGPVFWAEEVF</sequence>
<evidence type="ECO:0000256" key="8">
    <source>
        <dbReference type="ARBA" id="ARBA00022982"/>
    </source>
</evidence>
<evidence type="ECO:0000256" key="3">
    <source>
        <dbReference type="ARBA" id="ARBA00022630"/>
    </source>
</evidence>
<keyword evidence="4 11" id="KW-0001">2Fe-2S</keyword>
<name>A0A1G9ZEF5_9FIRM</name>
<dbReference type="SUPFAM" id="SSF52343">
    <property type="entry name" value="Ferredoxin reductase-like, C-terminal NADP-linked domain"/>
    <property type="match status" value="1"/>
</dbReference>
<dbReference type="Pfam" id="PF00970">
    <property type="entry name" value="FAD_binding_6"/>
    <property type="match status" value="1"/>
</dbReference>
<dbReference type="GO" id="GO:0046872">
    <property type="term" value="F:metal ion binding"/>
    <property type="evidence" value="ECO:0007669"/>
    <property type="project" value="UniProtKB-KW"/>
</dbReference>
<dbReference type="PANTHER" id="PTHR43513:SF3">
    <property type="entry name" value="DIHYDROOROTATE DEHYDROGENASE B (NAD(+)), ELECTRON TRANSFER SUBUNIT-RELATED"/>
    <property type="match status" value="1"/>
</dbReference>
<evidence type="ECO:0000256" key="4">
    <source>
        <dbReference type="ARBA" id="ARBA00022714"/>
    </source>
</evidence>
<organism evidence="15 16">
    <name type="scientific">Dendrosporobacter quercicolus</name>
    <dbReference type="NCBI Taxonomy" id="146817"/>
    <lineage>
        <taxon>Bacteria</taxon>
        <taxon>Bacillati</taxon>
        <taxon>Bacillota</taxon>
        <taxon>Negativicutes</taxon>
        <taxon>Selenomonadales</taxon>
        <taxon>Sporomusaceae</taxon>
        <taxon>Dendrosporobacter</taxon>
    </lineage>
</organism>
<proteinExistence type="inferred from homology"/>
<feature type="binding site" evidence="11 13">
    <location>
        <position position="221"/>
    </location>
    <ligand>
        <name>[2Fe-2S] cluster</name>
        <dbReference type="ChEBI" id="CHEBI:190135"/>
    </ligand>
</feature>
<dbReference type="InterPro" id="IPR012165">
    <property type="entry name" value="Cyt_c3_hydrogenase_gsu"/>
</dbReference>
<dbReference type="Gene3D" id="3.40.50.80">
    <property type="entry name" value="Nucleotide-binding domain of ferredoxin-NADP reductase (FNR) module"/>
    <property type="match status" value="1"/>
</dbReference>
<evidence type="ECO:0000256" key="1">
    <source>
        <dbReference type="ARBA" id="ARBA00006422"/>
    </source>
</evidence>
<feature type="binding site" evidence="11 13">
    <location>
        <position position="242"/>
    </location>
    <ligand>
        <name>[2Fe-2S] cluster</name>
        <dbReference type="ChEBI" id="CHEBI:190135"/>
    </ligand>
</feature>
<dbReference type="CDD" id="cd06218">
    <property type="entry name" value="DHOD_e_trans"/>
    <property type="match status" value="1"/>
</dbReference>
<dbReference type="InterPro" id="IPR008333">
    <property type="entry name" value="Cbr1-like_FAD-bd_dom"/>
</dbReference>
<keyword evidence="8 11" id="KW-0249">Electron transport</keyword>
<evidence type="ECO:0000256" key="6">
    <source>
        <dbReference type="ARBA" id="ARBA00022827"/>
    </source>
</evidence>
<evidence type="ECO:0000256" key="12">
    <source>
        <dbReference type="PIRSR" id="PIRSR006816-1"/>
    </source>
</evidence>
<dbReference type="Gene3D" id="2.10.240.10">
    <property type="entry name" value="Dihydroorotate dehydrogenase, electron transfer subunit"/>
    <property type="match status" value="1"/>
</dbReference>
<comment type="subunit">
    <text evidence="11">Heterotetramer of 2 PyrK and 2 PyrD type B subunits.</text>
</comment>
<dbReference type="HAMAP" id="MF_01211">
    <property type="entry name" value="DHODB_Fe_S_bind"/>
    <property type="match status" value="1"/>
</dbReference>
<evidence type="ECO:0000313" key="15">
    <source>
        <dbReference type="EMBL" id="SDN19718.1"/>
    </source>
</evidence>
<keyword evidence="2 11" id="KW-0813">Transport</keyword>
<dbReference type="GO" id="GO:0050660">
    <property type="term" value="F:flavin adenine dinucleotide binding"/>
    <property type="evidence" value="ECO:0007669"/>
    <property type="project" value="InterPro"/>
</dbReference>
<dbReference type="InterPro" id="IPR017927">
    <property type="entry name" value="FAD-bd_FR_type"/>
</dbReference>
<dbReference type="RefSeq" id="WP_092074896.1">
    <property type="nucleotide sequence ID" value="NZ_FNHB01000014.1"/>
</dbReference>
<comment type="pathway">
    <text evidence="11">Pyrimidine metabolism; UMP biosynthesis via de novo pathway; orotate from (S)-dihydroorotate (NAD(+) route): step 1/1.</text>
</comment>
<feature type="binding site" evidence="11 13">
    <location>
        <position position="229"/>
    </location>
    <ligand>
        <name>[2Fe-2S] cluster</name>
        <dbReference type="ChEBI" id="CHEBI:190135"/>
    </ligand>
</feature>
<keyword evidence="5 11" id="KW-0479">Metal-binding</keyword>
<reference evidence="15 16" key="1">
    <citation type="submission" date="2016-10" db="EMBL/GenBank/DDBJ databases">
        <authorList>
            <person name="de Groot N.N."/>
        </authorList>
    </citation>
    <scope>NUCLEOTIDE SEQUENCE [LARGE SCALE GENOMIC DNA]</scope>
    <source>
        <strain evidence="15 16">DSM 1736</strain>
    </source>
</reference>
<keyword evidence="9 11" id="KW-0408">Iron</keyword>
<evidence type="ECO:0000256" key="9">
    <source>
        <dbReference type="ARBA" id="ARBA00023004"/>
    </source>
</evidence>
<dbReference type="AlphaFoldDB" id="A0A1G9ZEF5"/>
<evidence type="ECO:0000256" key="5">
    <source>
        <dbReference type="ARBA" id="ARBA00022723"/>
    </source>
</evidence>
<evidence type="ECO:0000256" key="7">
    <source>
        <dbReference type="ARBA" id="ARBA00022975"/>
    </source>
</evidence>
<dbReference type="InterPro" id="IPR039261">
    <property type="entry name" value="FNR_nucleotide-bd"/>
</dbReference>
<dbReference type="InterPro" id="IPR017938">
    <property type="entry name" value="Riboflavin_synthase-like_b-brl"/>
</dbReference>
<comment type="cofactor">
    <cofactor evidence="13">
        <name>[2Fe-2S] cluster</name>
        <dbReference type="ChEBI" id="CHEBI:190135"/>
    </cofactor>
    <text evidence="13">Binds 1 [2Fe-2S] cluster per subunit.</text>
</comment>
<dbReference type="EMBL" id="FNHB01000014">
    <property type="protein sequence ID" value="SDN19718.1"/>
    <property type="molecule type" value="Genomic_DNA"/>
</dbReference>
<dbReference type="InterPro" id="IPR019480">
    <property type="entry name" value="Dihydroorotate_DH_Fe-S-bd"/>
</dbReference>
<gene>
    <name evidence="11" type="primary">pyrK</name>
    <name evidence="15" type="ORF">SAMN04488502_11434</name>
</gene>
<dbReference type="GO" id="GO:0016491">
    <property type="term" value="F:oxidoreductase activity"/>
    <property type="evidence" value="ECO:0007669"/>
    <property type="project" value="InterPro"/>
</dbReference>
<feature type="binding site" evidence="11 12">
    <location>
        <begin position="78"/>
        <end position="79"/>
    </location>
    <ligand>
        <name>FAD</name>
        <dbReference type="ChEBI" id="CHEBI:57692"/>
    </ligand>
</feature>
<comment type="cofactor">
    <cofactor evidence="11 12">
        <name>FAD</name>
        <dbReference type="ChEBI" id="CHEBI:57692"/>
    </cofactor>
    <text evidence="11 12">Binds 1 FAD per subunit.</text>
</comment>
<feature type="domain" description="FAD-binding FR-type" evidence="14">
    <location>
        <begin position="3"/>
        <end position="103"/>
    </location>
</feature>
<evidence type="ECO:0000256" key="2">
    <source>
        <dbReference type="ARBA" id="ARBA00022448"/>
    </source>
</evidence>
<dbReference type="InterPro" id="IPR050353">
    <property type="entry name" value="PyrK_electron_transfer"/>
</dbReference>
<dbReference type="PIRSF" id="PIRSF006816">
    <property type="entry name" value="Cyc3_hyd_g"/>
    <property type="match status" value="1"/>
</dbReference>
<comment type="cofactor">
    <cofactor evidence="11">
        <name>[2Fe-2S] cluster</name>
        <dbReference type="ChEBI" id="CHEBI:190135"/>
    </cofactor>
    <text evidence="11">Binds 1 [2Fe-2S] cluster per subunit.</text>
</comment>
<keyword evidence="16" id="KW-1185">Reference proteome</keyword>
<keyword evidence="7 11" id="KW-0665">Pyrimidine biosynthesis</keyword>
<dbReference type="UniPathway" id="UPA00070">
    <property type="reaction ID" value="UER00945"/>
</dbReference>
<comment type="function">
    <text evidence="11">Responsible for channeling the electrons from the oxidation of dihydroorotate from the FMN redox center in the PyrD type B subunit to the ultimate electron acceptor NAD(+).</text>
</comment>
<evidence type="ECO:0000259" key="14">
    <source>
        <dbReference type="PROSITE" id="PS51384"/>
    </source>
</evidence>
<evidence type="ECO:0000256" key="10">
    <source>
        <dbReference type="ARBA" id="ARBA00023014"/>
    </source>
</evidence>
<dbReference type="SUPFAM" id="SSF63380">
    <property type="entry name" value="Riboflavin synthase domain-like"/>
    <property type="match status" value="1"/>
</dbReference>
<keyword evidence="10 11" id="KW-0411">Iron-sulfur</keyword>
<dbReference type="PANTHER" id="PTHR43513">
    <property type="entry name" value="DIHYDROOROTATE DEHYDROGENASE B (NAD(+)), ELECTRON TRANSFER SUBUNIT"/>
    <property type="match status" value="1"/>
</dbReference>
<feature type="binding site" evidence="11 13">
    <location>
        <position position="226"/>
    </location>
    <ligand>
        <name>[2Fe-2S] cluster</name>
        <dbReference type="ChEBI" id="CHEBI:190135"/>
    </ligand>
</feature>
<protein>
    <recommendedName>
        <fullName evidence="11">Dihydroorotate dehydrogenase B (NAD(+)), electron transfer subunit</fullName>
    </recommendedName>
    <alternativeName>
        <fullName evidence="11">Dihydroorotate oxidase B, electron transfer subunit</fullName>
    </alternativeName>
</protein>
<feature type="binding site" evidence="11 12">
    <location>
        <begin position="54"/>
        <end position="57"/>
    </location>
    <ligand>
        <name>FAD</name>
        <dbReference type="ChEBI" id="CHEBI:57692"/>
    </ligand>
</feature>